<dbReference type="OrthoDB" id="4748970at2759"/>
<keyword evidence="1" id="KW-0862">Zinc</keyword>
<protein>
    <recommendedName>
        <fullName evidence="4">C2H2-type domain-containing protein</fullName>
    </recommendedName>
</protein>
<feature type="signal peptide" evidence="3">
    <location>
        <begin position="1"/>
        <end position="23"/>
    </location>
</feature>
<keyword evidence="1" id="KW-0479">Metal-binding</keyword>
<feature type="compositionally biased region" description="Basic and acidic residues" evidence="2">
    <location>
        <begin position="260"/>
        <end position="271"/>
    </location>
</feature>
<proteinExistence type="predicted"/>
<feature type="domain" description="C2H2-type" evidence="4">
    <location>
        <begin position="358"/>
        <end position="379"/>
    </location>
</feature>
<dbReference type="Proteomes" id="UP000277928">
    <property type="component" value="Unassembled WGS sequence"/>
</dbReference>
<feature type="region of interest" description="Disordered" evidence="2">
    <location>
        <begin position="258"/>
        <end position="286"/>
    </location>
</feature>
<gene>
    <name evidence="5" type="ORF">NLS_LOCUS3777</name>
</gene>
<dbReference type="GO" id="GO:0008270">
    <property type="term" value="F:zinc ion binding"/>
    <property type="evidence" value="ECO:0007669"/>
    <property type="project" value="UniProtKB-KW"/>
</dbReference>
<feature type="chain" id="PRO_5018333826" description="C2H2-type domain-containing protein" evidence="3">
    <location>
        <begin position="24"/>
        <end position="559"/>
    </location>
</feature>
<keyword evidence="3" id="KW-0732">Signal</keyword>
<evidence type="ECO:0000256" key="1">
    <source>
        <dbReference type="PROSITE-ProRule" id="PRU00042"/>
    </source>
</evidence>
<dbReference type="Gene3D" id="3.30.160.60">
    <property type="entry name" value="Classic Zinc Finger"/>
    <property type="match status" value="1"/>
</dbReference>
<dbReference type="AlphaFoldDB" id="A0A3P6UKH3"/>
<evidence type="ECO:0000259" key="4">
    <source>
        <dbReference type="PROSITE" id="PS50157"/>
    </source>
</evidence>
<accession>A0A3P6UKH3</accession>
<organism evidence="5 6">
    <name type="scientific">Litomosoides sigmodontis</name>
    <name type="common">Filarial nematode worm</name>
    <dbReference type="NCBI Taxonomy" id="42156"/>
    <lineage>
        <taxon>Eukaryota</taxon>
        <taxon>Metazoa</taxon>
        <taxon>Ecdysozoa</taxon>
        <taxon>Nematoda</taxon>
        <taxon>Chromadorea</taxon>
        <taxon>Rhabditida</taxon>
        <taxon>Spirurina</taxon>
        <taxon>Spiruromorpha</taxon>
        <taxon>Filarioidea</taxon>
        <taxon>Onchocercidae</taxon>
        <taxon>Litomosoides</taxon>
    </lineage>
</organism>
<reference evidence="5 6" key="1">
    <citation type="submission" date="2018-08" db="EMBL/GenBank/DDBJ databases">
        <authorList>
            <person name="Laetsch R D."/>
            <person name="Stevens L."/>
            <person name="Kumar S."/>
            <person name="Blaxter L. M."/>
        </authorList>
    </citation>
    <scope>NUCLEOTIDE SEQUENCE [LARGE SCALE GENOMIC DNA]</scope>
</reference>
<name>A0A3P6UKH3_LITSI</name>
<evidence type="ECO:0000256" key="3">
    <source>
        <dbReference type="SAM" id="SignalP"/>
    </source>
</evidence>
<keyword evidence="1" id="KW-0863">Zinc-finger</keyword>
<dbReference type="EMBL" id="UYRX01000216">
    <property type="protein sequence ID" value="VDK77711.1"/>
    <property type="molecule type" value="Genomic_DNA"/>
</dbReference>
<feature type="region of interest" description="Disordered" evidence="2">
    <location>
        <begin position="392"/>
        <end position="421"/>
    </location>
</feature>
<sequence length="559" mass="62133">MSTTYAACFILLRLTILSSTATAHNESFAQFNLNVDGFPTNVDYPDYTQENAPSAALRQIPLPADGGFGQASAVQNLYYDGIGAVLDDLKSLSPLPSDANTYESQEECFDQFNMNVDYPGYSQENTLSAALRQISLPADDGFGQASAAQQNHCGDVYFPDIDDVLDKLKDANTYESNNAVRDPSTRGQEECFDQFNTNVDYPGYSQENILSAALRQILLPADDGVGQASAAQQNHCGDVYFPDIDDILDKLNLASSEPGINEHEDGLRNDDDNNDDSDELSGSPQTADVSKHYIEGAVMYECLVPWCTEKMWTTEERRKHHKKHMVKSKFFCHRLGCGRESRSLKSLIKHDKTHDKRFACGKCYRLFRTMATLLRHQKISCKTLTNAHLQSTDNSLNGKARKEGEESGQPSSSSAPRGDGRHAAIADYFNTFCLTLNESNPQGSHSEGSEGLRKCLPSHVAQNPSKRGEDGNSAESNLNIEDTRTTNYPDYPQQVIVLTQQCSQQSQPHRHTIALRGDSFSSGPMRCSLDMFWQTSKKFRRNPEIRRVSCSIVFTLLST</sequence>
<evidence type="ECO:0000256" key="2">
    <source>
        <dbReference type="SAM" id="MobiDB-lite"/>
    </source>
</evidence>
<dbReference type="InterPro" id="IPR013087">
    <property type="entry name" value="Znf_C2H2_type"/>
</dbReference>
<evidence type="ECO:0000313" key="5">
    <source>
        <dbReference type="EMBL" id="VDK77711.1"/>
    </source>
</evidence>
<evidence type="ECO:0000313" key="6">
    <source>
        <dbReference type="Proteomes" id="UP000277928"/>
    </source>
</evidence>
<dbReference type="STRING" id="42156.A0A3P6UKH3"/>
<dbReference type="PROSITE" id="PS50157">
    <property type="entry name" value="ZINC_FINGER_C2H2_2"/>
    <property type="match status" value="1"/>
</dbReference>
<keyword evidence="6" id="KW-1185">Reference proteome</keyword>
<dbReference type="SMART" id="SM00355">
    <property type="entry name" value="ZnF_C2H2"/>
    <property type="match status" value="3"/>
</dbReference>